<comment type="caution">
    <text evidence="2">The sequence shown here is derived from an EMBL/GenBank/DDBJ whole genome shotgun (WGS) entry which is preliminary data.</text>
</comment>
<proteinExistence type="predicted"/>
<reference evidence="2 3" key="1">
    <citation type="journal article" date="2019" name="Sci. Rep.">
        <title>Orb-weaving spider Araneus ventricosus genome elucidates the spidroin gene catalogue.</title>
        <authorList>
            <person name="Kono N."/>
            <person name="Nakamura H."/>
            <person name="Ohtoshi R."/>
            <person name="Moran D.A.P."/>
            <person name="Shinohara A."/>
            <person name="Yoshida Y."/>
            <person name="Fujiwara M."/>
            <person name="Mori M."/>
            <person name="Tomita M."/>
            <person name="Arakawa K."/>
        </authorList>
    </citation>
    <scope>NUCLEOTIDE SEQUENCE [LARGE SCALE GENOMIC DNA]</scope>
</reference>
<feature type="region of interest" description="Disordered" evidence="1">
    <location>
        <begin position="1"/>
        <end position="22"/>
    </location>
</feature>
<organism evidence="2 3">
    <name type="scientific">Araneus ventricosus</name>
    <name type="common">Orbweaver spider</name>
    <name type="synonym">Epeira ventricosa</name>
    <dbReference type="NCBI Taxonomy" id="182803"/>
    <lineage>
        <taxon>Eukaryota</taxon>
        <taxon>Metazoa</taxon>
        <taxon>Ecdysozoa</taxon>
        <taxon>Arthropoda</taxon>
        <taxon>Chelicerata</taxon>
        <taxon>Arachnida</taxon>
        <taxon>Araneae</taxon>
        <taxon>Araneomorphae</taxon>
        <taxon>Entelegynae</taxon>
        <taxon>Araneoidea</taxon>
        <taxon>Araneidae</taxon>
        <taxon>Araneus</taxon>
    </lineage>
</organism>
<evidence type="ECO:0000256" key="1">
    <source>
        <dbReference type="SAM" id="MobiDB-lite"/>
    </source>
</evidence>
<accession>A0A4Y2BJJ0</accession>
<evidence type="ECO:0000313" key="2">
    <source>
        <dbReference type="EMBL" id="GBL91324.1"/>
    </source>
</evidence>
<gene>
    <name evidence="2" type="ORF">AVEN_203478_1</name>
</gene>
<dbReference type="AlphaFoldDB" id="A0A4Y2BJJ0"/>
<name>A0A4Y2BJJ0_ARAVE</name>
<dbReference type="OrthoDB" id="10534487at2759"/>
<keyword evidence="3" id="KW-1185">Reference proteome</keyword>
<dbReference type="Proteomes" id="UP000499080">
    <property type="component" value="Unassembled WGS sequence"/>
</dbReference>
<evidence type="ECO:0000313" key="3">
    <source>
        <dbReference type="Proteomes" id="UP000499080"/>
    </source>
</evidence>
<protein>
    <submittedName>
        <fullName evidence="2">Uncharacterized protein</fullName>
    </submittedName>
</protein>
<sequence length="86" mass="10191">MHPHNLLNVSKGLPGPDDEDYLRNDLETKPKHQDKIRIWSSLEPEQLLPPFTFPYPPRLRKRVMECSTYERRVWPFLFLGKGCKGE</sequence>
<dbReference type="EMBL" id="BGPR01000078">
    <property type="protein sequence ID" value="GBL91324.1"/>
    <property type="molecule type" value="Genomic_DNA"/>
</dbReference>